<evidence type="ECO:0000313" key="3">
    <source>
        <dbReference type="Proteomes" id="UP000245629"/>
    </source>
</evidence>
<keyword evidence="3" id="KW-1185">Reference proteome</keyword>
<name>A0A2S2CQC3_9PROT</name>
<dbReference type="AlphaFoldDB" id="A0A2S2CQC3"/>
<feature type="domain" description="Mce/MlaD" evidence="1">
    <location>
        <begin position="35"/>
        <end position="113"/>
    </location>
</feature>
<dbReference type="PANTHER" id="PTHR33371:SF4">
    <property type="entry name" value="INTERMEMBRANE PHOSPHOLIPID TRANSPORT SYSTEM BINDING PROTEIN MLAD"/>
    <property type="match status" value="1"/>
</dbReference>
<dbReference type="GO" id="GO:0015914">
    <property type="term" value="P:phospholipid transport"/>
    <property type="evidence" value="ECO:0007669"/>
    <property type="project" value="InterPro"/>
</dbReference>
<dbReference type="InterPro" id="IPR003399">
    <property type="entry name" value="Mce/MlaD"/>
</dbReference>
<dbReference type="NCBIfam" id="TIGR04430">
    <property type="entry name" value="OM_asym_MlaD"/>
    <property type="match status" value="1"/>
</dbReference>
<dbReference type="Pfam" id="PF02470">
    <property type="entry name" value="MlaD"/>
    <property type="match status" value="1"/>
</dbReference>
<dbReference type="EMBL" id="CP029353">
    <property type="protein sequence ID" value="AWK86517.1"/>
    <property type="molecule type" value="Genomic_DNA"/>
</dbReference>
<sequence>MRRNVIETVMGGVVLVVAAFFLAFAYTSADLRKVQGYALTANFSSISGLQSGSDVRISGVKVGTVVGLTLDPKSYQAVVHLSVDPTIKLPRDTAAVIASESLLGGKYLSLEPGGDPDTIAPNGRIEYTQSTPGIEQLLGQVIFSLQNMSKGGDQQQGGQPPKL</sequence>
<proteinExistence type="predicted"/>
<evidence type="ECO:0000259" key="1">
    <source>
        <dbReference type="Pfam" id="PF02470"/>
    </source>
</evidence>
<dbReference type="InterPro" id="IPR052336">
    <property type="entry name" value="MlaD_Phospholipid_Transporter"/>
</dbReference>
<dbReference type="RefSeq" id="WP_109326672.1">
    <property type="nucleotide sequence ID" value="NZ_CP029353.1"/>
</dbReference>
<dbReference type="Proteomes" id="UP000245629">
    <property type="component" value="Chromosome 2"/>
</dbReference>
<reference evidence="3" key="1">
    <citation type="submission" date="2018-05" db="EMBL/GenBank/DDBJ databases">
        <title>Azospirillum thermophila sp. nov., a novel isolated from hot spring.</title>
        <authorList>
            <person name="Zhao Z."/>
        </authorList>
    </citation>
    <scope>NUCLEOTIDE SEQUENCE [LARGE SCALE GENOMIC DNA]</scope>
    <source>
        <strain evidence="3">CFH 70021</strain>
    </source>
</reference>
<organism evidence="2 3">
    <name type="scientific">Azospirillum thermophilum</name>
    <dbReference type="NCBI Taxonomy" id="2202148"/>
    <lineage>
        <taxon>Bacteria</taxon>
        <taxon>Pseudomonadati</taxon>
        <taxon>Pseudomonadota</taxon>
        <taxon>Alphaproteobacteria</taxon>
        <taxon>Rhodospirillales</taxon>
        <taxon>Azospirillaceae</taxon>
        <taxon>Azospirillum</taxon>
    </lineage>
</organism>
<evidence type="ECO:0000313" key="2">
    <source>
        <dbReference type="EMBL" id="AWK86517.1"/>
    </source>
</evidence>
<dbReference type="KEGG" id="azz:DEW08_09945"/>
<accession>A0A2S2CQC3</accession>
<protein>
    <submittedName>
        <fullName evidence="2">Outer membrane lipid asymmetry maintenance protein MlaD</fullName>
    </submittedName>
</protein>
<gene>
    <name evidence="2" type="primary">mlaD</name>
    <name evidence="2" type="ORF">DEW08_09945</name>
</gene>
<dbReference type="InterPro" id="IPR030970">
    <property type="entry name" value="ABC_MlaD"/>
</dbReference>
<dbReference type="OrthoDB" id="7164001at2"/>
<dbReference type="PANTHER" id="PTHR33371">
    <property type="entry name" value="INTERMEMBRANE PHOSPHOLIPID TRANSPORT SYSTEM BINDING PROTEIN MLAD-RELATED"/>
    <property type="match status" value="1"/>
</dbReference>